<keyword evidence="3" id="KW-1185">Reference proteome</keyword>
<name>A0A8B7YLY3_ACAPL</name>
<evidence type="ECO:0000313" key="3">
    <source>
        <dbReference type="Proteomes" id="UP000694845"/>
    </source>
</evidence>
<organism evidence="3 4">
    <name type="scientific">Acanthaster planci</name>
    <name type="common">Crown-of-thorns starfish</name>
    <dbReference type="NCBI Taxonomy" id="133434"/>
    <lineage>
        <taxon>Eukaryota</taxon>
        <taxon>Metazoa</taxon>
        <taxon>Echinodermata</taxon>
        <taxon>Eleutherozoa</taxon>
        <taxon>Asterozoa</taxon>
        <taxon>Asteroidea</taxon>
        <taxon>Valvatacea</taxon>
        <taxon>Valvatida</taxon>
        <taxon>Acanthasteridae</taxon>
        <taxon>Acanthaster</taxon>
    </lineage>
</organism>
<dbReference type="Proteomes" id="UP000694845">
    <property type="component" value="Unplaced"/>
</dbReference>
<evidence type="ECO:0000256" key="2">
    <source>
        <dbReference type="SAM" id="Phobius"/>
    </source>
</evidence>
<evidence type="ECO:0000256" key="1">
    <source>
        <dbReference type="SAM" id="MobiDB-lite"/>
    </source>
</evidence>
<feature type="compositionally biased region" description="Polar residues" evidence="1">
    <location>
        <begin position="113"/>
        <end position="124"/>
    </location>
</feature>
<dbReference type="KEGG" id="aplc:110980909"/>
<proteinExistence type="predicted"/>
<protein>
    <submittedName>
        <fullName evidence="4">Uncharacterized protein LOC110980909</fullName>
    </submittedName>
</protein>
<accession>A0A8B7YLY3</accession>
<keyword evidence="2" id="KW-0812">Transmembrane</keyword>
<sequence length="254" mass="28139">MFSNSDFFLFLIPASDNCSSCQKILLVVALYLVYSGNCAPLLKEKRALSVDENIANDAQKKNQECRKYYMSKYFVWQPELNVCVPCSFCQGLTEVFCRACWEIATTVTPYPTTRQPVASSQGPTKSEFGILVTGTDQRQTETSTEDGRSTPTLSRENASKSEFGIFPGIVSTIVTVAAVIGLFVIAFKFFKIRRNKRRQGQIPATSLRQGEIETCLQGSQEQPGVVAQETLPADEYHPLNPDSLTSTALQETCV</sequence>
<evidence type="ECO:0000313" key="4">
    <source>
        <dbReference type="RefSeq" id="XP_022093667.1"/>
    </source>
</evidence>
<reference evidence="4" key="1">
    <citation type="submission" date="2025-08" db="UniProtKB">
        <authorList>
            <consortium name="RefSeq"/>
        </authorList>
    </citation>
    <scope>IDENTIFICATION</scope>
</reference>
<keyword evidence="2" id="KW-0472">Membrane</keyword>
<feature type="region of interest" description="Disordered" evidence="1">
    <location>
        <begin position="113"/>
        <end position="156"/>
    </location>
</feature>
<dbReference type="RefSeq" id="XP_022093667.1">
    <property type="nucleotide sequence ID" value="XM_022237975.1"/>
</dbReference>
<dbReference type="GeneID" id="110980909"/>
<keyword evidence="2" id="KW-1133">Transmembrane helix</keyword>
<gene>
    <name evidence="4" type="primary">LOC110980909</name>
</gene>
<dbReference type="AlphaFoldDB" id="A0A8B7YLY3"/>
<feature type="transmembrane region" description="Helical" evidence="2">
    <location>
        <begin position="165"/>
        <end position="190"/>
    </location>
</feature>